<name>A0A934R9T9_9BACT</name>
<dbReference type="PANTHER" id="PTHR36539:SF1">
    <property type="entry name" value="BACTERIAL MICROCOMPARTMENT SHELL VERTEX PROTEIN EUTN"/>
    <property type="match status" value="1"/>
</dbReference>
<evidence type="ECO:0008006" key="5">
    <source>
        <dbReference type="Google" id="ProtNLM"/>
    </source>
</evidence>
<dbReference type="Pfam" id="PF03319">
    <property type="entry name" value="EutN_CcmL"/>
    <property type="match status" value="1"/>
</dbReference>
<reference evidence="3" key="1">
    <citation type="submission" date="2021-01" db="EMBL/GenBank/DDBJ databases">
        <title>Modified the classification status of verrucomicrobia.</title>
        <authorList>
            <person name="Feng X."/>
        </authorList>
    </citation>
    <scope>NUCLEOTIDE SEQUENCE</scope>
    <source>
        <strain evidence="3">KCTC 22201</strain>
    </source>
</reference>
<organism evidence="3 4">
    <name type="scientific">Haloferula rosea</name>
    <dbReference type="NCBI Taxonomy" id="490093"/>
    <lineage>
        <taxon>Bacteria</taxon>
        <taxon>Pseudomonadati</taxon>
        <taxon>Verrucomicrobiota</taxon>
        <taxon>Verrucomicrobiia</taxon>
        <taxon>Verrucomicrobiales</taxon>
        <taxon>Verrucomicrobiaceae</taxon>
        <taxon>Haloferula</taxon>
    </lineage>
</organism>
<sequence length="104" mass="11032">MRIGQVIGKVVMSQQDPAFKAARWLVISPVDSADLSTACKKTPPLGKQPSIIAYDQLGAGMNDVVGFVEGAEATAPFDKPTPIDAITVALFDQIHYSPYPGKTA</sequence>
<keyword evidence="2" id="KW-1283">Bacterial microcompartment</keyword>
<dbReference type="InterPro" id="IPR004992">
    <property type="entry name" value="EutN_CcmL"/>
</dbReference>
<dbReference type="Gene3D" id="2.40.50.220">
    <property type="entry name" value="EutN/Ccml"/>
    <property type="match status" value="1"/>
</dbReference>
<proteinExistence type="predicted"/>
<dbReference type="PROSITE" id="PS51932">
    <property type="entry name" value="BMV"/>
    <property type="match status" value="1"/>
</dbReference>
<dbReference type="InterPro" id="IPR036677">
    <property type="entry name" value="EutN_CcmL_sf"/>
</dbReference>
<gene>
    <name evidence="3" type="ORF">JIN81_02310</name>
</gene>
<evidence type="ECO:0000313" key="3">
    <source>
        <dbReference type="EMBL" id="MBK1825838.1"/>
    </source>
</evidence>
<comment type="subcellular location">
    <subcellularLocation>
        <location evidence="1">Bacterial microcompartment</location>
    </subcellularLocation>
</comment>
<evidence type="ECO:0000256" key="1">
    <source>
        <dbReference type="ARBA" id="ARBA00024322"/>
    </source>
</evidence>
<accession>A0A934R9T9</accession>
<comment type="caution">
    <text evidence="3">The sequence shown here is derived from an EMBL/GenBank/DDBJ whole genome shotgun (WGS) entry which is preliminary data.</text>
</comment>
<dbReference type="RefSeq" id="WP_200275913.1">
    <property type="nucleotide sequence ID" value="NZ_JAENII010000002.1"/>
</dbReference>
<dbReference type="GO" id="GO:0031469">
    <property type="term" value="C:bacterial microcompartment"/>
    <property type="evidence" value="ECO:0007669"/>
    <property type="project" value="UniProtKB-SubCell"/>
</dbReference>
<dbReference type="EMBL" id="JAENII010000002">
    <property type="protein sequence ID" value="MBK1825838.1"/>
    <property type="molecule type" value="Genomic_DNA"/>
</dbReference>
<keyword evidence="4" id="KW-1185">Reference proteome</keyword>
<evidence type="ECO:0000256" key="2">
    <source>
        <dbReference type="ARBA" id="ARBA00024446"/>
    </source>
</evidence>
<dbReference type="PANTHER" id="PTHR36539">
    <property type="entry name" value="ETHANOLAMINE UTILIZATION PROTEIN EUTN"/>
    <property type="match status" value="1"/>
</dbReference>
<protein>
    <recommendedName>
        <fullName evidence="5">Ethanolamine utilization protein EutN</fullName>
    </recommendedName>
</protein>
<evidence type="ECO:0000313" key="4">
    <source>
        <dbReference type="Proteomes" id="UP000658278"/>
    </source>
</evidence>
<dbReference type="Proteomes" id="UP000658278">
    <property type="component" value="Unassembled WGS sequence"/>
</dbReference>
<dbReference type="SUPFAM" id="SSF159133">
    <property type="entry name" value="EutN/CcmL-like"/>
    <property type="match status" value="1"/>
</dbReference>
<dbReference type="AlphaFoldDB" id="A0A934R9T9"/>